<feature type="transmembrane region" description="Helical" evidence="5">
    <location>
        <begin position="425"/>
        <end position="444"/>
    </location>
</feature>
<feature type="transmembrane region" description="Helical" evidence="5">
    <location>
        <begin position="364"/>
        <end position="383"/>
    </location>
</feature>
<keyword evidence="3 5" id="KW-1133">Transmembrane helix</keyword>
<evidence type="ECO:0000256" key="4">
    <source>
        <dbReference type="ARBA" id="ARBA00023136"/>
    </source>
</evidence>
<evidence type="ECO:0000256" key="3">
    <source>
        <dbReference type="ARBA" id="ARBA00022989"/>
    </source>
</evidence>
<dbReference type="Proteomes" id="UP001159405">
    <property type="component" value="Unassembled WGS sequence"/>
</dbReference>
<dbReference type="InterPro" id="IPR005828">
    <property type="entry name" value="MFS_sugar_transport-like"/>
</dbReference>
<evidence type="ECO:0000313" key="8">
    <source>
        <dbReference type="Proteomes" id="UP001159405"/>
    </source>
</evidence>
<comment type="subcellular location">
    <subcellularLocation>
        <location evidence="1">Membrane</location>
        <topology evidence="1">Multi-pass membrane protein</topology>
    </subcellularLocation>
</comment>
<accession>A0ABN8NDS1</accession>
<feature type="transmembrane region" description="Helical" evidence="5">
    <location>
        <begin position="26"/>
        <end position="50"/>
    </location>
</feature>
<feature type="domain" description="Major facilitator superfamily (MFS) profile" evidence="6">
    <location>
        <begin position="27"/>
        <end position="480"/>
    </location>
</feature>
<feature type="transmembrane region" description="Helical" evidence="5">
    <location>
        <begin position="340"/>
        <end position="357"/>
    </location>
</feature>
<evidence type="ECO:0000256" key="1">
    <source>
        <dbReference type="ARBA" id="ARBA00004141"/>
    </source>
</evidence>
<evidence type="ECO:0000313" key="7">
    <source>
        <dbReference type="EMBL" id="CAH3103316.1"/>
    </source>
</evidence>
<gene>
    <name evidence="7" type="ORF">PLOB_00011214</name>
</gene>
<dbReference type="Gene3D" id="1.20.1250.20">
    <property type="entry name" value="MFS general substrate transporter like domains"/>
    <property type="match status" value="1"/>
</dbReference>
<evidence type="ECO:0000256" key="2">
    <source>
        <dbReference type="ARBA" id="ARBA00022692"/>
    </source>
</evidence>
<sequence length="531" mass="58827">MSQAKKTTANFDEILTSISAFGRWQVFLYVVTCSLVIIPSTLQVIGIVFFSGTPRFHCVTPNVTCEDSKCCPNCTEYVFDGPFTSSVSEWNLICDRAFAGANVQAAYSAGMLVGSLVFGATSDFFGRRFCMYLCAVFLAIFGLGSALVDCLSFFAFLRFFASAFAVGLFVAHYIFALELFGPTYRTRADKLQTPFWTIGAGLIALLGYLIPDWRTLLILCSFPPLLLFSIYKVFPESARWLAAKGHLVQAHAVLMKYASKSSLSVDSDSIMTKLTEYHQSEVESKADSSSRRSFLDLIRSPRLRKRTVILCFNWMVISMVYYGFLLYISRLSGSPYLNLFLMYLSDIPTHLICWVLLQKFGRRMSHSAMMIAGGVTLLLVLAVPKDQKGAITALAFIGRFMASGSFANIYLYSSELYPTELRNQGIGVCSTSARVGSIIAPYIVMLAQLPGLSATLPMVIFGCLTVAAGLVALFLPETLLCQTYQTVEDINQDKEFYGIICMEKPRPCPLHCFRSKEADKAQSPSAETQLL</sequence>
<dbReference type="CDD" id="cd17317">
    <property type="entry name" value="MFS_SLC22"/>
    <property type="match status" value="1"/>
</dbReference>
<keyword evidence="2 5" id="KW-0812">Transmembrane</keyword>
<reference evidence="7 8" key="1">
    <citation type="submission" date="2022-05" db="EMBL/GenBank/DDBJ databases">
        <authorList>
            <consortium name="Genoscope - CEA"/>
            <person name="William W."/>
        </authorList>
    </citation>
    <scope>NUCLEOTIDE SEQUENCE [LARGE SCALE GENOMIC DNA]</scope>
</reference>
<dbReference type="InterPro" id="IPR036259">
    <property type="entry name" value="MFS_trans_sf"/>
</dbReference>
<organism evidence="7 8">
    <name type="scientific">Porites lobata</name>
    <dbReference type="NCBI Taxonomy" id="104759"/>
    <lineage>
        <taxon>Eukaryota</taxon>
        <taxon>Metazoa</taxon>
        <taxon>Cnidaria</taxon>
        <taxon>Anthozoa</taxon>
        <taxon>Hexacorallia</taxon>
        <taxon>Scleractinia</taxon>
        <taxon>Fungiina</taxon>
        <taxon>Poritidae</taxon>
        <taxon>Porites</taxon>
    </lineage>
</organism>
<dbReference type="PANTHER" id="PTHR24064">
    <property type="entry name" value="SOLUTE CARRIER FAMILY 22 MEMBER"/>
    <property type="match status" value="1"/>
</dbReference>
<dbReference type="EMBL" id="CALNXK010000016">
    <property type="protein sequence ID" value="CAH3103316.1"/>
    <property type="molecule type" value="Genomic_DNA"/>
</dbReference>
<feature type="transmembrane region" description="Helical" evidence="5">
    <location>
        <begin position="132"/>
        <end position="154"/>
    </location>
</feature>
<dbReference type="PROSITE" id="PS50850">
    <property type="entry name" value="MFS"/>
    <property type="match status" value="1"/>
</dbReference>
<comment type="caution">
    <text evidence="7">The sequence shown here is derived from an EMBL/GenBank/DDBJ whole genome shotgun (WGS) entry which is preliminary data.</text>
</comment>
<feature type="transmembrane region" description="Helical" evidence="5">
    <location>
        <begin position="307"/>
        <end position="328"/>
    </location>
</feature>
<proteinExistence type="predicted"/>
<dbReference type="SUPFAM" id="SSF103473">
    <property type="entry name" value="MFS general substrate transporter"/>
    <property type="match status" value="1"/>
</dbReference>
<feature type="transmembrane region" description="Helical" evidence="5">
    <location>
        <begin position="193"/>
        <end position="210"/>
    </location>
</feature>
<keyword evidence="8" id="KW-1185">Reference proteome</keyword>
<feature type="transmembrane region" description="Helical" evidence="5">
    <location>
        <begin position="216"/>
        <end position="234"/>
    </location>
</feature>
<feature type="transmembrane region" description="Helical" evidence="5">
    <location>
        <begin position="389"/>
        <end position="413"/>
    </location>
</feature>
<evidence type="ECO:0000259" key="6">
    <source>
        <dbReference type="PROSITE" id="PS50850"/>
    </source>
</evidence>
<name>A0ABN8NDS1_9CNID</name>
<dbReference type="Pfam" id="PF00083">
    <property type="entry name" value="Sugar_tr"/>
    <property type="match status" value="1"/>
</dbReference>
<feature type="transmembrane region" description="Helical" evidence="5">
    <location>
        <begin position="456"/>
        <end position="475"/>
    </location>
</feature>
<dbReference type="InterPro" id="IPR020846">
    <property type="entry name" value="MFS_dom"/>
</dbReference>
<feature type="transmembrane region" description="Helical" evidence="5">
    <location>
        <begin position="105"/>
        <end position="125"/>
    </location>
</feature>
<keyword evidence="4 5" id="KW-0472">Membrane</keyword>
<evidence type="ECO:0000256" key="5">
    <source>
        <dbReference type="SAM" id="Phobius"/>
    </source>
</evidence>
<feature type="transmembrane region" description="Helical" evidence="5">
    <location>
        <begin position="160"/>
        <end position="181"/>
    </location>
</feature>
<protein>
    <recommendedName>
        <fullName evidence="6">Major facilitator superfamily (MFS) profile domain-containing protein</fullName>
    </recommendedName>
</protein>